<name>A8Q385_MALGO</name>
<keyword evidence="17" id="KW-1185">Reference proteome</keyword>
<dbReference type="EC" id="5.3.1.8" evidence="5 10"/>
<keyword evidence="7" id="KW-0479">Metal-binding</keyword>
<dbReference type="GO" id="GO:0005975">
    <property type="term" value="P:carbohydrate metabolic process"/>
    <property type="evidence" value="ECO:0007669"/>
    <property type="project" value="InterPro"/>
</dbReference>
<dbReference type="FunCoup" id="A8Q385">
    <property type="interactions" value="332"/>
</dbReference>
<dbReference type="InParanoid" id="A8Q385"/>
<dbReference type="VEuPathDB" id="FungiDB:MGL_2334"/>
<feature type="domain" description="Phosphomannose isomerase type I helical insertion" evidence="15">
    <location>
        <begin position="57"/>
        <end position="138"/>
    </location>
</feature>
<dbReference type="Pfam" id="PF20511">
    <property type="entry name" value="PMI_typeI_cat"/>
    <property type="match status" value="1"/>
</dbReference>
<comment type="similarity">
    <text evidence="4 11">Belongs to the mannose-6-phosphate isomerase type 1 family.</text>
</comment>
<dbReference type="OrthoDB" id="6605218at2759"/>
<evidence type="ECO:0000259" key="13">
    <source>
        <dbReference type="Pfam" id="PF01238"/>
    </source>
</evidence>
<dbReference type="InterPro" id="IPR046458">
    <property type="entry name" value="PMI_typeI_hel"/>
</dbReference>
<dbReference type="KEGG" id="mgl:MGL_2334"/>
<dbReference type="RefSeq" id="XP_001730538.1">
    <property type="nucleotide sequence ID" value="XM_001730486.1"/>
</dbReference>
<dbReference type="EMBL" id="AAYY01000008">
    <property type="protein sequence ID" value="EDP43324.1"/>
    <property type="molecule type" value="Genomic_DNA"/>
</dbReference>
<dbReference type="Gene3D" id="1.10.441.10">
    <property type="entry name" value="Phosphomannose Isomerase, domain 2"/>
    <property type="match status" value="1"/>
</dbReference>
<evidence type="ECO:0000259" key="15">
    <source>
        <dbReference type="Pfam" id="PF20512"/>
    </source>
</evidence>
<evidence type="ECO:0000256" key="4">
    <source>
        <dbReference type="ARBA" id="ARBA00010772"/>
    </source>
</evidence>
<evidence type="ECO:0000256" key="3">
    <source>
        <dbReference type="ARBA" id="ARBA00004666"/>
    </source>
</evidence>
<dbReference type="InterPro" id="IPR001250">
    <property type="entry name" value="Man6P_Isoase-1"/>
</dbReference>
<dbReference type="PROSITE" id="PS00966">
    <property type="entry name" value="PMI_I_2"/>
    <property type="match status" value="1"/>
</dbReference>
<evidence type="ECO:0000256" key="6">
    <source>
        <dbReference type="ARBA" id="ARBA00018236"/>
    </source>
</evidence>
<keyword evidence="9 10" id="KW-0413">Isomerase</keyword>
<evidence type="ECO:0000256" key="11">
    <source>
        <dbReference type="RuleBase" id="RU004189"/>
    </source>
</evidence>
<reference evidence="16 17" key="1">
    <citation type="journal article" date="2007" name="Proc. Natl. Acad. Sci. U.S.A.">
        <title>Dandruff-associated Malassezia genomes reveal convergent and divergent virulence traits shared with plant and human fungal pathogens.</title>
        <authorList>
            <person name="Xu J."/>
            <person name="Saunders C.W."/>
            <person name="Hu P."/>
            <person name="Grant R.A."/>
            <person name="Boekhout T."/>
            <person name="Kuramae E.E."/>
            <person name="Kronstad J.W."/>
            <person name="Deangelis Y.M."/>
            <person name="Reeder N.L."/>
            <person name="Johnstone K.R."/>
            <person name="Leland M."/>
            <person name="Fieno A.M."/>
            <person name="Begley W.M."/>
            <person name="Sun Y."/>
            <person name="Lacey M.P."/>
            <person name="Chaudhary T."/>
            <person name="Keough T."/>
            <person name="Chu L."/>
            <person name="Sears R."/>
            <person name="Yuan B."/>
            <person name="Dawson T.L.Jr."/>
        </authorList>
    </citation>
    <scope>NUCLEOTIDE SEQUENCE [LARGE SCALE GENOMIC DNA]</scope>
    <source>
        <strain evidence="17">ATCC MYA-4612 / CBS 7966</strain>
    </source>
</reference>
<dbReference type="CDD" id="cd07011">
    <property type="entry name" value="cupin_PMI_type_I_N"/>
    <property type="match status" value="1"/>
</dbReference>
<evidence type="ECO:0000313" key="16">
    <source>
        <dbReference type="EMBL" id="EDP43324.1"/>
    </source>
</evidence>
<evidence type="ECO:0000259" key="14">
    <source>
        <dbReference type="Pfam" id="PF20511"/>
    </source>
</evidence>
<dbReference type="PANTHER" id="PTHR10309:SF0">
    <property type="entry name" value="MANNOSE-6-PHOSPHATE ISOMERASE"/>
    <property type="match status" value="1"/>
</dbReference>
<keyword evidence="8 10" id="KW-0862">Zinc</keyword>
<comment type="caution">
    <text evidence="16">The sequence shown here is derived from an EMBL/GenBank/DDBJ whole genome shotgun (WGS) entry which is preliminary data.</text>
</comment>
<dbReference type="PANTHER" id="PTHR10309">
    <property type="entry name" value="MANNOSE-6-PHOSPHATE ISOMERASE"/>
    <property type="match status" value="1"/>
</dbReference>
<dbReference type="GO" id="GO:0005829">
    <property type="term" value="C:cytosol"/>
    <property type="evidence" value="ECO:0007669"/>
    <property type="project" value="TreeGrafter"/>
</dbReference>
<accession>A8Q385</accession>
<dbReference type="GO" id="GO:0009298">
    <property type="term" value="P:GDP-mannose biosynthetic process"/>
    <property type="evidence" value="ECO:0007669"/>
    <property type="project" value="UniProtKB-UniPathway"/>
</dbReference>
<dbReference type="InterPro" id="IPR016305">
    <property type="entry name" value="Mannose-6-P_Isomerase"/>
</dbReference>
<evidence type="ECO:0000256" key="9">
    <source>
        <dbReference type="ARBA" id="ARBA00023235"/>
    </source>
</evidence>
<dbReference type="GO" id="GO:0004476">
    <property type="term" value="F:mannose-6-phosphate isomerase activity"/>
    <property type="evidence" value="ECO:0007669"/>
    <property type="project" value="UniProtKB-EC"/>
</dbReference>
<dbReference type="AlphaFoldDB" id="A8Q385"/>
<comment type="cofactor">
    <cofactor evidence="10">
        <name>Zn(2+)</name>
        <dbReference type="ChEBI" id="CHEBI:29105"/>
    </cofactor>
    <text evidence="10">Binds 1 zinc ion per subunit.</text>
</comment>
<dbReference type="GO" id="GO:0008270">
    <property type="term" value="F:zinc ion binding"/>
    <property type="evidence" value="ECO:0007669"/>
    <property type="project" value="InterPro"/>
</dbReference>
<comment type="function">
    <text evidence="2">Involved in the synthesis of the GDP-mannose and dolichol-phosphate-mannose required for a number of critical mannosyl transfer reactions.</text>
</comment>
<evidence type="ECO:0000256" key="12">
    <source>
        <dbReference type="RuleBase" id="RU004248"/>
    </source>
</evidence>
<comment type="pathway">
    <text evidence="3 12">Nucleotide-sugar biosynthesis; GDP-alpha-D-mannose biosynthesis; alpha-D-mannose 1-phosphate from D-fructose 6-phosphate: step 1/2.</text>
</comment>
<gene>
    <name evidence="16" type="ORF">MGL_2334</name>
</gene>
<comment type="catalytic activity">
    <reaction evidence="1 10">
        <text>D-mannose 6-phosphate = D-fructose 6-phosphate</text>
        <dbReference type="Rhea" id="RHEA:12356"/>
        <dbReference type="ChEBI" id="CHEBI:58735"/>
        <dbReference type="ChEBI" id="CHEBI:61527"/>
        <dbReference type="EC" id="5.3.1.8"/>
    </reaction>
</comment>
<evidence type="ECO:0000256" key="2">
    <source>
        <dbReference type="ARBA" id="ARBA00002564"/>
    </source>
</evidence>
<dbReference type="InterPro" id="IPR018050">
    <property type="entry name" value="Pmannose_isomerase-type1_CS"/>
</dbReference>
<evidence type="ECO:0000256" key="5">
    <source>
        <dbReference type="ARBA" id="ARBA00011956"/>
    </source>
</evidence>
<dbReference type="Gene3D" id="2.60.120.10">
    <property type="entry name" value="Jelly Rolls"/>
    <property type="match status" value="1"/>
</dbReference>
<sequence length="305" mass="33263">MYKDDNHKPEMAIAIQPFEGFCGFRPVSEVQAFVAHVSELRKVLGADNVMDQSLQEAAKLQKQGANDASQEAKVKDTLKMVFGKLMRASPDVYEPAVSALAERYSHDTNEVSEEVRELVVRLNKQYPKDIGVLCTFFLNVVHLERGEAMFLGANEPHAYISGHILECMAASDNVVRAGLTPKARDVDVLIDMLTYESASASAQRLDAPIWDGDASGATLLYNPPIPEFSVLVSSLDIGASCKHRALHGPSIVLITEGQGSFTVDGKAIPVSKGRVFFVPAEQELDVSAESRLVVARAFVEVESNK</sequence>
<dbReference type="InterPro" id="IPR046456">
    <property type="entry name" value="PMI_typeI_C"/>
</dbReference>
<protein>
    <recommendedName>
        <fullName evidence="6 10">Mannose-6-phosphate isomerase</fullName>
        <ecNumber evidence="5 10">5.3.1.8</ecNumber>
    </recommendedName>
</protein>
<evidence type="ECO:0000256" key="7">
    <source>
        <dbReference type="ARBA" id="ARBA00022723"/>
    </source>
</evidence>
<dbReference type="PRINTS" id="PR00714">
    <property type="entry name" value="MAN6PISMRASE"/>
</dbReference>
<dbReference type="PROSITE" id="PS00965">
    <property type="entry name" value="PMI_I_1"/>
    <property type="match status" value="1"/>
</dbReference>
<dbReference type="Proteomes" id="UP000008837">
    <property type="component" value="Unassembled WGS sequence"/>
</dbReference>
<dbReference type="InterPro" id="IPR014710">
    <property type="entry name" value="RmlC-like_jellyroll"/>
</dbReference>
<dbReference type="Pfam" id="PF01238">
    <property type="entry name" value="PMI_typeI_C"/>
    <property type="match status" value="1"/>
</dbReference>
<dbReference type="NCBIfam" id="TIGR00218">
    <property type="entry name" value="manA"/>
    <property type="match status" value="1"/>
</dbReference>
<dbReference type="InterPro" id="IPR046457">
    <property type="entry name" value="PMI_typeI_cat"/>
</dbReference>
<feature type="domain" description="Phosphomannose isomerase type I C-terminal" evidence="13">
    <location>
        <begin position="219"/>
        <end position="265"/>
    </location>
</feature>
<dbReference type="STRING" id="425265.A8Q385"/>
<evidence type="ECO:0000256" key="10">
    <source>
        <dbReference type="RuleBase" id="RU000611"/>
    </source>
</evidence>
<proteinExistence type="inferred from homology"/>
<organism evidence="16 17">
    <name type="scientific">Malassezia globosa (strain ATCC MYA-4612 / CBS 7966)</name>
    <name type="common">Dandruff-associated fungus</name>
    <dbReference type="NCBI Taxonomy" id="425265"/>
    <lineage>
        <taxon>Eukaryota</taxon>
        <taxon>Fungi</taxon>
        <taxon>Dikarya</taxon>
        <taxon>Basidiomycota</taxon>
        <taxon>Ustilaginomycotina</taxon>
        <taxon>Malasseziomycetes</taxon>
        <taxon>Malasseziales</taxon>
        <taxon>Malasseziaceae</taxon>
        <taxon>Malassezia</taxon>
    </lineage>
</organism>
<dbReference type="UniPathway" id="UPA00126">
    <property type="reaction ID" value="UER00423"/>
</dbReference>
<dbReference type="GeneID" id="5854845"/>
<evidence type="ECO:0000256" key="1">
    <source>
        <dbReference type="ARBA" id="ARBA00000757"/>
    </source>
</evidence>
<dbReference type="OMA" id="GHILECM"/>
<dbReference type="Pfam" id="PF20512">
    <property type="entry name" value="PMI_typeI_hel"/>
    <property type="match status" value="1"/>
</dbReference>
<feature type="domain" description="Phosphomannose isomerase type I catalytic" evidence="14">
    <location>
        <begin position="2"/>
        <end position="27"/>
    </location>
</feature>
<evidence type="ECO:0000256" key="8">
    <source>
        <dbReference type="ARBA" id="ARBA00022833"/>
    </source>
</evidence>
<evidence type="ECO:0000313" key="17">
    <source>
        <dbReference type="Proteomes" id="UP000008837"/>
    </source>
</evidence>
<dbReference type="InterPro" id="IPR011051">
    <property type="entry name" value="RmlC_Cupin_sf"/>
</dbReference>
<dbReference type="SUPFAM" id="SSF51182">
    <property type="entry name" value="RmlC-like cupins"/>
    <property type="match status" value="1"/>
</dbReference>